<reference evidence="1 2" key="1">
    <citation type="journal article" date="2018" name="Sci. Rep.">
        <title>Comparative genomics provides insights into the lifestyle and reveals functional heterogeneity of dark septate endophytic fungi.</title>
        <authorList>
            <person name="Knapp D.G."/>
            <person name="Nemeth J.B."/>
            <person name="Barry K."/>
            <person name="Hainaut M."/>
            <person name="Henrissat B."/>
            <person name="Johnson J."/>
            <person name="Kuo A."/>
            <person name="Lim J.H.P."/>
            <person name="Lipzen A."/>
            <person name="Nolan M."/>
            <person name="Ohm R.A."/>
            <person name="Tamas L."/>
            <person name="Grigoriev I.V."/>
            <person name="Spatafora J.W."/>
            <person name="Nagy L.G."/>
            <person name="Kovacs G.M."/>
        </authorList>
    </citation>
    <scope>NUCLEOTIDE SEQUENCE [LARGE SCALE GENOMIC DNA]</scope>
    <source>
        <strain evidence="1 2">DSE2036</strain>
    </source>
</reference>
<evidence type="ECO:0000313" key="1">
    <source>
        <dbReference type="EMBL" id="PVH95328.1"/>
    </source>
</evidence>
<dbReference type="Proteomes" id="UP000244855">
    <property type="component" value="Unassembled WGS sequence"/>
</dbReference>
<dbReference type="EMBL" id="KZ805500">
    <property type="protein sequence ID" value="PVH95328.1"/>
    <property type="molecule type" value="Genomic_DNA"/>
</dbReference>
<sequence>MANKAGVFFPAYQREAMWISFQSPSNSKYAIRVFVGGVNAVSGKVWNAPKLGKQQDYVVVPPQDHLDGIAVGRNKVGQFVAMPIGSGYSVEKQITGKENIGGLQLEITPSGG</sequence>
<name>A0A2V1DB53_9PLEO</name>
<feature type="non-terminal residue" evidence="1">
    <location>
        <position position="112"/>
    </location>
</feature>
<evidence type="ECO:0000313" key="2">
    <source>
        <dbReference type="Proteomes" id="UP000244855"/>
    </source>
</evidence>
<organism evidence="1 2">
    <name type="scientific">Periconia macrospinosa</name>
    <dbReference type="NCBI Taxonomy" id="97972"/>
    <lineage>
        <taxon>Eukaryota</taxon>
        <taxon>Fungi</taxon>
        <taxon>Dikarya</taxon>
        <taxon>Ascomycota</taxon>
        <taxon>Pezizomycotina</taxon>
        <taxon>Dothideomycetes</taxon>
        <taxon>Pleosporomycetidae</taxon>
        <taxon>Pleosporales</taxon>
        <taxon>Massarineae</taxon>
        <taxon>Periconiaceae</taxon>
        <taxon>Periconia</taxon>
    </lineage>
</organism>
<gene>
    <name evidence="1" type="ORF">DM02DRAFT_537580</name>
</gene>
<proteinExistence type="predicted"/>
<dbReference type="AlphaFoldDB" id="A0A2V1DB53"/>
<protein>
    <submittedName>
        <fullName evidence="1">Uncharacterized protein</fullName>
    </submittedName>
</protein>
<dbReference type="OrthoDB" id="428577at2759"/>
<dbReference type="STRING" id="97972.A0A2V1DB53"/>
<accession>A0A2V1DB53</accession>
<keyword evidence="2" id="KW-1185">Reference proteome</keyword>